<dbReference type="EMBL" id="SSTD01009863">
    <property type="protein sequence ID" value="TYK13586.1"/>
    <property type="molecule type" value="Genomic_DNA"/>
</dbReference>
<feature type="region of interest" description="Disordered" evidence="4">
    <location>
        <begin position="1108"/>
        <end position="1148"/>
    </location>
</feature>
<comment type="similarity">
    <text evidence="1">Belongs to the peptidase C48 family.</text>
</comment>
<dbReference type="InterPro" id="IPR004242">
    <property type="entry name" value="Transposase_21"/>
</dbReference>
<evidence type="ECO:0000256" key="1">
    <source>
        <dbReference type="ARBA" id="ARBA00005234"/>
    </source>
</evidence>
<dbReference type="Gene3D" id="3.40.395.10">
    <property type="entry name" value="Adenoviral Proteinase, Chain A"/>
    <property type="match status" value="1"/>
</dbReference>
<gene>
    <name evidence="7" type="ORF">E5676_scaffold299G00720</name>
</gene>
<keyword evidence="5" id="KW-1133">Transmembrane helix</keyword>
<dbReference type="Pfam" id="PF02902">
    <property type="entry name" value="Peptidase_C48"/>
    <property type="match status" value="1"/>
</dbReference>
<dbReference type="InterPro" id="IPR025452">
    <property type="entry name" value="DUF4218"/>
</dbReference>
<dbReference type="PANTHER" id="PTHR48258:SF9">
    <property type="entry name" value="OS01G0348150 PROTEIN"/>
    <property type="match status" value="1"/>
</dbReference>
<keyword evidence="2" id="KW-0645">Protease</keyword>
<keyword evidence="5" id="KW-0472">Membrane</keyword>
<dbReference type="Pfam" id="PF13960">
    <property type="entry name" value="DUF4218"/>
    <property type="match status" value="1"/>
</dbReference>
<dbReference type="GO" id="GO:0006508">
    <property type="term" value="P:proteolysis"/>
    <property type="evidence" value="ECO:0007669"/>
    <property type="project" value="UniProtKB-KW"/>
</dbReference>
<dbReference type="Pfam" id="PF02992">
    <property type="entry name" value="Transposase_21"/>
    <property type="match status" value="1"/>
</dbReference>
<evidence type="ECO:0000313" key="8">
    <source>
        <dbReference type="Proteomes" id="UP000321947"/>
    </source>
</evidence>
<keyword evidence="5" id="KW-0812">Transmembrane</keyword>
<dbReference type="PANTHER" id="PTHR48258">
    <property type="entry name" value="DUF4218 DOMAIN-CONTAINING PROTEIN-RELATED"/>
    <property type="match status" value="1"/>
</dbReference>
<dbReference type="InterPro" id="IPR003653">
    <property type="entry name" value="Peptidase_C48_C"/>
</dbReference>
<dbReference type="Proteomes" id="UP000321947">
    <property type="component" value="Unassembled WGS sequence"/>
</dbReference>
<sequence>MKYEKIHACRNDCCLFRKELSDANVCPSCGMSRWKIPKNSKKEVKNVPVKVMWYFSPIPRFERMFRSKETSKLLTWHGRKREVNDLLQHPKDALSWKKIDNLWPEFGSEPRNLRLALSTDGVNPHGDLSSRYSCWPVMLVTYNLPPWLCMKRKFLMLTALISGPKQPGNEIDVYLAPLVDDLKILWHDGVECYDAYQDQCFRLKAILLWTINDFPAYGNLCGCTVKGYHACPICGEKTSSIYLPKGRKMAYIGHRKFLPRHHPYRKQKKVFNGAQELELAPEPLSGEEIFIQTSKYKHSFGKRTMNEKNSEMSSSGTYWKKKSIFFELEYWKFLDVRHCLDVMHIEKNVCANLIGTLLDIPGKTKDGVKSRLDLVELNIRSELAPQVGEKKIFLPPACYTLSRAEKLSFCKTLSELKVPEGYSSNIQSLVSLTDLKLYGLKSHDHHVLMQQLLPVAIRGILPKHVRLAIIRLCFFFNAICKKTIDTSQLKGMQEDVVVTLCLLEKYFPPSFFTIMVHLVVHLVREIEFCGPVHLRWMYPFERYMKVLKTYVRNRNRPEGCMVENYIVEEAIEFCSEFIAGVSSIGLNSSVIKKNSNMDRALSASSFIRPSKEQLDQAHLYVIQNVNDVLPYVEQHMESLRKLNSGKARSKKWIQEEHNRSFSRWLSTRVALALEVPKNSITPSLRWIAHGPSPDVATYSGYIINGYYYHTKRRDDIRRVQNSGVSITATTMQVSSSKDKNPVMSDMTFYGVIREIWEIDYHQLSFILFKCDWVDNRSGVKVDELGFTIVDLKRIGHKSDSFILATQAKQVFYVQDSANPEWSVVLTSPQRTIEEDFFEDEIGDMLQECGYETIKRMPNVDTPNETDDTNSTYIRHDCEGRWVEKVRNITAIFMMEDSSEDEREMLPEVRKKSFVPRGPTTMSELALVRNSGQKLPIQFNEHGQPVGATSKKMQSYIGVCVRQQIPITYNSWKEVPNELKDKIYDCISMSFDLQPNAKHSILMSASRKFRTFKTTLTQKYILPSKDQPSLLQFPPKIYSHINQEDWESFVDARLSEEWEDELVATNKNEDILTDALGSKEHGGRVRGVGAFVSQSQYFNTVKGKEKMCHKEEDDSRCKSDKKRSNHSRSSIGSINIDLDADEDTPTNKGVEGTPCQLSIGSINNIVAVATIVEDNIGCPNVKVLVDVVTGENLTIPNPVKGKIETLNQALGNIIEWPRRLEHSTRKDVVYPSNYTDVNGIIKLLNRHAMNNMEDVDMIRIPMNELIFGSDKFVYLAREDLLHYCGMVEIGYMCILAYITCLWDKCDCAKNFFVIDQSKISSHIKDRDLRSRNLANQLEAVNLEQKVLIPYNTGFHWMLHVIDLRENCVYVLDSLRSKVNEDIHGIINVGLKTWQAKHDLQRYRSTPKWRPVKCPRQLDSVGCGYYVQKYIHEIVHNSSTSITNLFNTKNAYRQEEIDEIRTEWAAFFYMEVYAGILGIIVCIAGELGIIVCIAGILGGVQRGIRHVLYAWVIDRPSGYEQFFVLDFNDQTMNRHLKKYSDLEEARANPPNILVGCDEDWHFLCVHYMSRVFQNQILELQSQPTLEGSQPLSGDEICDQVLDRRLGYSKGLG</sequence>
<feature type="compositionally biased region" description="Basic and acidic residues" evidence="4">
    <location>
        <begin position="1108"/>
        <end position="1117"/>
    </location>
</feature>
<dbReference type="SUPFAM" id="SSF54001">
    <property type="entry name" value="Cysteine proteinases"/>
    <property type="match status" value="1"/>
</dbReference>
<keyword evidence="3" id="KW-0378">Hydrolase</keyword>
<reference evidence="7 8" key="1">
    <citation type="submission" date="2019-08" db="EMBL/GenBank/DDBJ databases">
        <title>Draft genome sequences of two oriental melons (Cucumis melo L. var makuwa).</title>
        <authorList>
            <person name="Kwon S.-Y."/>
        </authorList>
    </citation>
    <scope>NUCLEOTIDE SEQUENCE [LARGE SCALE GENOMIC DNA]</scope>
    <source>
        <strain evidence="8">cv. Chang Bougi</strain>
        <tissue evidence="7">Leaf</tissue>
    </source>
</reference>
<proteinExistence type="inferred from homology"/>
<evidence type="ECO:0000313" key="7">
    <source>
        <dbReference type="EMBL" id="TYK13586.1"/>
    </source>
</evidence>
<evidence type="ECO:0000256" key="2">
    <source>
        <dbReference type="ARBA" id="ARBA00022670"/>
    </source>
</evidence>
<evidence type="ECO:0000256" key="3">
    <source>
        <dbReference type="ARBA" id="ARBA00022801"/>
    </source>
</evidence>
<accession>A0A5D3CT26</accession>
<organism evidence="7 8">
    <name type="scientific">Cucumis melo var. makuwa</name>
    <name type="common">Oriental melon</name>
    <dbReference type="NCBI Taxonomy" id="1194695"/>
    <lineage>
        <taxon>Eukaryota</taxon>
        <taxon>Viridiplantae</taxon>
        <taxon>Streptophyta</taxon>
        <taxon>Embryophyta</taxon>
        <taxon>Tracheophyta</taxon>
        <taxon>Spermatophyta</taxon>
        <taxon>Magnoliopsida</taxon>
        <taxon>eudicotyledons</taxon>
        <taxon>Gunneridae</taxon>
        <taxon>Pentapetalae</taxon>
        <taxon>rosids</taxon>
        <taxon>fabids</taxon>
        <taxon>Cucurbitales</taxon>
        <taxon>Cucurbitaceae</taxon>
        <taxon>Benincaseae</taxon>
        <taxon>Cucumis</taxon>
    </lineage>
</organism>
<protein>
    <submittedName>
        <fullName evidence="7">Transposase</fullName>
    </submittedName>
</protein>
<dbReference type="PROSITE" id="PS50600">
    <property type="entry name" value="ULP_PROTEASE"/>
    <property type="match status" value="1"/>
</dbReference>
<feature type="transmembrane region" description="Helical" evidence="5">
    <location>
        <begin position="1470"/>
        <end position="1495"/>
    </location>
</feature>
<dbReference type="InterPro" id="IPR038765">
    <property type="entry name" value="Papain-like_cys_pep_sf"/>
</dbReference>
<feature type="domain" description="Ubiquitin-like protease family profile" evidence="6">
    <location>
        <begin position="1264"/>
        <end position="1432"/>
    </location>
</feature>
<comment type="caution">
    <text evidence="7">The sequence shown here is derived from an EMBL/GenBank/DDBJ whole genome shotgun (WGS) entry which is preliminary data.</text>
</comment>
<evidence type="ECO:0000259" key="6">
    <source>
        <dbReference type="PROSITE" id="PS50600"/>
    </source>
</evidence>
<dbReference type="InterPro" id="IPR025312">
    <property type="entry name" value="DUF4216"/>
</dbReference>
<evidence type="ECO:0000256" key="4">
    <source>
        <dbReference type="SAM" id="MobiDB-lite"/>
    </source>
</evidence>
<evidence type="ECO:0000256" key="5">
    <source>
        <dbReference type="SAM" id="Phobius"/>
    </source>
</evidence>
<name>A0A5D3CT26_CUCMM</name>
<dbReference type="GO" id="GO:0008234">
    <property type="term" value="F:cysteine-type peptidase activity"/>
    <property type="evidence" value="ECO:0007669"/>
    <property type="project" value="InterPro"/>
</dbReference>
<dbReference type="Pfam" id="PF13952">
    <property type="entry name" value="DUF4216"/>
    <property type="match status" value="1"/>
</dbReference>